<gene>
    <name evidence="3" type="ORF">MU1_14690</name>
</gene>
<feature type="region of interest" description="Disordered" evidence="2">
    <location>
        <begin position="106"/>
        <end position="128"/>
    </location>
</feature>
<keyword evidence="4" id="KW-1185">Reference proteome</keyword>
<dbReference type="Gene3D" id="1.20.1260.10">
    <property type="match status" value="1"/>
</dbReference>
<organism evidence="3 4">
    <name type="scientific">Paenibacillus glycanilyticus</name>
    <dbReference type="NCBI Taxonomy" id="126569"/>
    <lineage>
        <taxon>Bacteria</taxon>
        <taxon>Bacillati</taxon>
        <taxon>Bacillota</taxon>
        <taxon>Bacilli</taxon>
        <taxon>Bacillales</taxon>
        <taxon>Paenibacillaceae</taxon>
        <taxon>Paenibacillus</taxon>
    </lineage>
</organism>
<dbReference type="Proteomes" id="UP001157114">
    <property type="component" value="Unassembled WGS sequence"/>
</dbReference>
<proteinExistence type="predicted"/>
<protein>
    <recommendedName>
        <fullName evidence="5">Spore coat protein</fullName>
    </recommendedName>
</protein>
<keyword evidence="1" id="KW-0175">Coiled coil</keyword>
<dbReference type="Pfam" id="PF07875">
    <property type="entry name" value="Coat_F"/>
    <property type="match status" value="1"/>
</dbReference>
<accession>A0ABQ6G9E6</accession>
<evidence type="ECO:0008006" key="5">
    <source>
        <dbReference type="Google" id="ProtNLM"/>
    </source>
</evidence>
<evidence type="ECO:0000256" key="2">
    <source>
        <dbReference type="SAM" id="MobiDB-lite"/>
    </source>
</evidence>
<dbReference type="RefSeq" id="WP_284237854.1">
    <property type="nucleotide sequence ID" value="NZ_BSSQ01000005.1"/>
</dbReference>
<reference evidence="3 4" key="1">
    <citation type="submission" date="2023-03" db="EMBL/GenBank/DDBJ databases">
        <title>Draft genome sequence of the bacteria which degrade cell wall of Tricholomamatutake.</title>
        <authorList>
            <person name="Konishi Y."/>
            <person name="Fukuta Y."/>
            <person name="Shirasaka N."/>
        </authorList>
    </citation>
    <scope>NUCLEOTIDE SEQUENCE [LARGE SCALE GENOMIC DNA]</scope>
    <source>
        <strain evidence="4">mu1</strain>
    </source>
</reference>
<dbReference type="InterPro" id="IPR012851">
    <property type="entry name" value="Spore_coat_CotF-like"/>
</dbReference>
<name>A0ABQ6G9E6_9BACL</name>
<evidence type="ECO:0000313" key="3">
    <source>
        <dbReference type="EMBL" id="GLX67125.1"/>
    </source>
</evidence>
<dbReference type="EMBL" id="BSSQ01000005">
    <property type="protein sequence ID" value="GLX67125.1"/>
    <property type="molecule type" value="Genomic_DNA"/>
</dbReference>
<evidence type="ECO:0000313" key="4">
    <source>
        <dbReference type="Proteomes" id="UP001157114"/>
    </source>
</evidence>
<comment type="caution">
    <text evidence="3">The sequence shown here is derived from an EMBL/GenBank/DDBJ whole genome shotgun (WGS) entry which is preliminary data.</text>
</comment>
<sequence length="128" mass="15114">MYQQQHHLPDEDLAYTVLSDLKRVVREYATAATESTCPEVRQMFTQLLNSTLKLQGNLFQVMQQNNMYSTASSALRQEIDKQTKEYQQTQQKTSQYLQQRMGGMQPSFPQYGQYQQPQQHQPHQPFYM</sequence>
<evidence type="ECO:0000256" key="1">
    <source>
        <dbReference type="SAM" id="Coils"/>
    </source>
</evidence>
<feature type="coiled-coil region" evidence="1">
    <location>
        <begin position="72"/>
        <end position="99"/>
    </location>
</feature>
<dbReference type="InterPro" id="IPR012347">
    <property type="entry name" value="Ferritin-like"/>
</dbReference>